<comment type="caution">
    <text evidence="1">The sequence shown here is derived from an EMBL/GenBank/DDBJ whole genome shotgun (WGS) entry which is preliminary data.</text>
</comment>
<protein>
    <submittedName>
        <fullName evidence="1">Uncharacterized protein</fullName>
    </submittedName>
</protein>
<keyword evidence="2" id="KW-1185">Reference proteome</keyword>
<sequence length="1421" mass="158282">MQTNMEVERVKGSMGQEEEDDAAGNDDSSEQSLKTEEGDNSPVSPLSESIAGNNKEGVAMPNGSSDEDDDDNTDIEEDGQDKARGEQQLEVRNGEFQFQIQSFHIVNARQGKKQYKCDVCTGTYQHAFSLKRHFLRTHINYRYLSEADITNCNINLNLVRQLREETEGRMAECKEGGDARSLGLYRCHLCSTLFDTRDELKTHVSTHAEDNVQKGLSCGHCEMTFSHRQNLVRHQSVHSTEKQYLCRHCGKSFPSLANQKRHEKIHENLNLPYPCKLCAATFMHGVHLQKHLKKLHFERLHLCNLCPRFFLEKQQLEQHSRIHRVDEDELPPKKCKVSDSRAVFKGKRGKNFDSELKYSCSICKRRFATYLNMCRHKKAAHASVQQERRTRSLQLRKEPVNMRSRTKPVVKEMSEEEFYTTIAHRISENLLYHLDGKSSQLKIRQDECAFPEEKSPKANVQWSMHNFPAAFDITQMMQIYSNRVPSSGSNPISNDGSENSDETECLFVGDIQRDTQEQRANGVVQPKPKDTVIGRHVPVTFICLVCTEKFSSLQSIEDHKINNHPNVLCTHMELEGEREVPPELCWKFMSPVGFLHYNAVASSPKPEVPPSTPEECLECTKCHSHFASRLDLHQHILDCGSNSDFQRQLTKGHSVHSRLGCSARKPASPVKPSYVKGRRRLHVGTSSTNEPKRLCKESSPPESEEGALDLKMRVSSPVQHSVSEVVLLEDGETPEKEDDNLDASVVVCKSTTTAEDRKDSIVLSGQEDILKAVSKEKDSIEGESREETIVIKAKVVGKEAAVSPSPGYVHHSSPGESVKDNADDFPKEAAVTSKKKNIEGVEVLKTVAAGSKKTVAKREKAEEEDKAEADLFDYIEGESAPSPAAGHGRRILRSKTAAASGMSNASSSSLVNSHTCSTCKRSFTYLASLKKHLRDICPNKKVAGQRVTKRRKGGRGQKKDSSSVDRRAPCISSQESTDYAVKKEALEVLGCRSESPIMLCEETDTRGLELLANASSMDSALPSRTPVTGSEVTWVSESDDRATRCLGEGIDAKGSALVPKVKEEDEERASEVADIDVKLGQRPFAQEHSCPYCLHSFAYLSNFRKHLREVCLLKKKKLNAKKGASEEATTLTPKPPQADDGRPPLERADASNPSSMSFKGRIENSVINLLRNQSKQVELIGTQTGTVKDQPGGANHSSPNFMTFSCPVCHKIFLSYVKMLQHRLSHKLQTDEAPLKEDRLDEMGPPQDTDQLLPPEEKLSVPITDIPENLEEDSSASAIAVGAKVGENRTDEDHRFDEIMVGLRGDNIKEEEKEKDGSQDETKRDEHNYAVSLAELDSLPEEEEDGEVEEVKKVSPEPDNAAGESDPEAKDAKPSSSKKGAAAAKKGHQVPTPKRLSPKAGLRRKVRKPPGRPKGVSKDKQ</sequence>
<gene>
    <name evidence="1" type="ORF">HPB47_003148</name>
</gene>
<evidence type="ECO:0000313" key="2">
    <source>
        <dbReference type="Proteomes" id="UP000805193"/>
    </source>
</evidence>
<proteinExistence type="predicted"/>
<name>A0AC60PKB2_IXOPE</name>
<dbReference type="Proteomes" id="UP000805193">
    <property type="component" value="Unassembled WGS sequence"/>
</dbReference>
<reference evidence="1 2" key="1">
    <citation type="journal article" date="2020" name="Cell">
        <title>Large-Scale Comparative Analyses of Tick Genomes Elucidate Their Genetic Diversity and Vector Capacities.</title>
        <authorList>
            <consortium name="Tick Genome and Microbiome Consortium (TIGMIC)"/>
            <person name="Jia N."/>
            <person name="Wang J."/>
            <person name="Shi W."/>
            <person name="Du L."/>
            <person name="Sun Y."/>
            <person name="Zhan W."/>
            <person name="Jiang J.F."/>
            <person name="Wang Q."/>
            <person name="Zhang B."/>
            <person name="Ji P."/>
            <person name="Bell-Sakyi L."/>
            <person name="Cui X.M."/>
            <person name="Yuan T.T."/>
            <person name="Jiang B.G."/>
            <person name="Yang W.F."/>
            <person name="Lam T.T."/>
            <person name="Chang Q.C."/>
            <person name="Ding S.J."/>
            <person name="Wang X.J."/>
            <person name="Zhu J.G."/>
            <person name="Ruan X.D."/>
            <person name="Zhao L."/>
            <person name="Wei J.T."/>
            <person name="Ye R.Z."/>
            <person name="Que T.C."/>
            <person name="Du C.H."/>
            <person name="Zhou Y.H."/>
            <person name="Cheng J.X."/>
            <person name="Dai P.F."/>
            <person name="Guo W.B."/>
            <person name="Han X.H."/>
            <person name="Huang E.J."/>
            <person name="Li L.F."/>
            <person name="Wei W."/>
            <person name="Gao Y.C."/>
            <person name="Liu J.Z."/>
            <person name="Shao H.Z."/>
            <person name="Wang X."/>
            <person name="Wang C.C."/>
            <person name="Yang T.C."/>
            <person name="Huo Q.B."/>
            <person name="Li W."/>
            <person name="Chen H.Y."/>
            <person name="Chen S.E."/>
            <person name="Zhou L.G."/>
            <person name="Ni X.B."/>
            <person name="Tian J.H."/>
            <person name="Sheng Y."/>
            <person name="Liu T."/>
            <person name="Pan Y.S."/>
            <person name="Xia L.Y."/>
            <person name="Li J."/>
            <person name="Zhao F."/>
            <person name="Cao W.C."/>
        </authorList>
    </citation>
    <scope>NUCLEOTIDE SEQUENCE [LARGE SCALE GENOMIC DNA]</scope>
    <source>
        <strain evidence="1">Iper-2018</strain>
    </source>
</reference>
<evidence type="ECO:0000313" key="1">
    <source>
        <dbReference type="EMBL" id="KAG0420928.1"/>
    </source>
</evidence>
<organism evidence="1 2">
    <name type="scientific">Ixodes persulcatus</name>
    <name type="common">Taiga tick</name>
    <dbReference type="NCBI Taxonomy" id="34615"/>
    <lineage>
        <taxon>Eukaryota</taxon>
        <taxon>Metazoa</taxon>
        <taxon>Ecdysozoa</taxon>
        <taxon>Arthropoda</taxon>
        <taxon>Chelicerata</taxon>
        <taxon>Arachnida</taxon>
        <taxon>Acari</taxon>
        <taxon>Parasitiformes</taxon>
        <taxon>Ixodida</taxon>
        <taxon>Ixodoidea</taxon>
        <taxon>Ixodidae</taxon>
        <taxon>Ixodinae</taxon>
        <taxon>Ixodes</taxon>
    </lineage>
</organism>
<accession>A0AC60PKB2</accession>
<dbReference type="EMBL" id="JABSTQ010010451">
    <property type="protein sequence ID" value="KAG0420928.1"/>
    <property type="molecule type" value="Genomic_DNA"/>
</dbReference>